<gene>
    <name evidence="1" type="ORF">AVDCRST_MAG26-3851</name>
</gene>
<reference evidence="1" key="1">
    <citation type="submission" date="2020-02" db="EMBL/GenBank/DDBJ databases">
        <authorList>
            <person name="Meier V. D."/>
        </authorList>
    </citation>
    <scope>NUCLEOTIDE SEQUENCE</scope>
    <source>
        <strain evidence="1">AVDCRST_MAG26</strain>
    </source>
</reference>
<dbReference type="EMBL" id="CADCTK010000895">
    <property type="protein sequence ID" value="CAA9287537.1"/>
    <property type="molecule type" value="Genomic_DNA"/>
</dbReference>
<evidence type="ECO:0000313" key="1">
    <source>
        <dbReference type="EMBL" id="CAA9287537.1"/>
    </source>
</evidence>
<sequence length="87" mass="9513">MTRLVAALQALGLEGEVALAGRWVKLRGERYAVYVAETTSGSGYYTWGEDPVARVVTFYRDPAEAIVAGLRRATYQGDERDAAQEGD</sequence>
<name>A0A6J4JTX6_9CHLR</name>
<accession>A0A6J4JTX6</accession>
<organism evidence="1">
    <name type="scientific">uncultured Chloroflexia bacterium</name>
    <dbReference type="NCBI Taxonomy" id="1672391"/>
    <lineage>
        <taxon>Bacteria</taxon>
        <taxon>Bacillati</taxon>
        <taxon>Chloroflexota</taxon>
        <taxon>Chloroflexia</taxon>
        <taxon>environmental samples</taxon>
    </lineage>
</organism>
<protein>
    <submittedName>
        <fullName evidence="1">Uncharacterized protein</fullName>
    </submittedName>
</protein>
<proteinExistence type="predicted"/>
<dbReference type="AlphaFoldDB" id="A0A6J4JTX6"/>